<reference evidence="1 2" key="1">
    <citation type="journal article" date="2018" name="Nat. Ecol. Evol.">
        <title>Pezizomycetes genomes reveal the molecular basis of ectomycorrhizal truffle lifestyle.</title>
        <authorList>
            <person name="Murat C."/>
            <person name="Payen T."/>
            <person name="Noel B."/>
            <person name="Kuo A."/>
            <person name="Morin E."/>
            <person name="Chen J."/>
            <person name="Kohler A."/>
            <person name="Krizsan K."/>
            <person name="Balestrini R."/>
            <person name="Da Silva C."/>
            <person name="Montanini B."/>
            <person name="Hainaut M."/>
            <person name="Levati E."/>
            <person name="Barry K.W."/>
            <person name="Belfiori B."/>
            <person name="Cichocki N."/>
            <person name="Clum A."/>
            <person name="Dockter R.B."/>
            <person name="Fauchery L."/>
            <person name="Guy J."/>
            <person name="Iotti M."/>
            <person name="Le Tacon F."/>
            <person name="Lindquist E.A."/>
            <person name="Lipzen A."/>
            <person name="Malagnac F."/>
            <person name="Mello A."/>
            <person name="Molinier V."/>
            <person name="Miyauchi S."/>
            <person name="Poulain J."/>
            <person name="Riccioni C."/>
            <person name="Rubini A."/>
            <person name="Sitrit Y."/>
            <person name="Splivallo R."/>
            <person name="Traeger S."/>
            <person name="Wang M."/>
            <person name="Zifcakova L."/>
            <person name="Wipf D."/>
            <person name="Zambonelli A."/>
            <person name="Paolocci F."/>
            <person name="Nowrousian M."/>
            <person name="Ottonello S."/>
            <person name="Baldrian P."/>
            <person name="Spatafora J.W."/>
            <person name="Henrissat B."/>
            <person name="Nagy L.G."/>
            <person name="Aury J.M."/>
            <person name="Wincker P."/>
            <person name="Grigoriev I.V."/>
            <person name="Bonfante P."/>
            <person name="Martin F.M."/>
        </authorList>
    </citation>
    <scope>NUCLEOTIDE SEQUENCE [LARGE SCALE GENOMIC DNA]</scope>
    <source>
        <strain evidence="1 2">120613-1</strain>
    </source>
</reference>
<dbReference type="AlphaFoldDB" id="A0A3N4JFH3"/>
<dbReference type="EMBL" id="ML120409">
    <property type="protein sequence ID" value="RPA97022.1"/>
    <property type="molecule type" value="Genomic_DNA"/>
</dbReference>
<name>A0A3N4JFH3_9PEZI</name>
<protein>
    <submittedName>
        <fullName evidence="1">Uncharacterized protein</fullName>
    </submittedName>
</protein>
<accession>A0A3N4JFH3</accession>
<evidence type="ECO:0000313" key="2">
    <source>
        <dbReference type="Proteomes" id="UP000276215"/>
    </source>
</evidence>
<sequence>MEKVEERMKGVEKSVEGVVEKVDEQVVSVEKNMVEVAEGQEDRVRLLEERVIGAIGDEMKVLGERMGLLRKEIMEKVEELEKGKLVEMKIKVVLAGPSNFSGYKRR</sequence>
<evidence type="ECO:0000313" key="1">
    <source>
        <dbReference type="EMBL" id="RPA97022.1"/>
    </source>
</evidence>
<dbReference type="Proteomes" id="UP000276215">
    <property type="component" value="Unassembled WGS sequence"/>
</dbReference>
<organism evidence="1 2">
    <name type="scientific">Choiromyces venosus 120613-1</name>
    <dbReference type="NCBI Taxonomy" id="1336337"/>
    <lineage>
        <taxon>Eukaryota</taxon>
        <taxon>Fungi</taxon>
        <taxon>Dikarya</taxon>
        <taxon>Ascomycota</taxon>
        <taxon>Pezizomycotina</taxon>
        <taxon>Pezizomycetes</taxon>
        <taxon>Pezizales</taxon>
        <taxon>Tuberaceae</taxon>
        <taxon>Choiromyces</taxon>
    </lineage>
</organism>
<proteinExistence type="predicted"/>
<gene>
    <name evidence="1" type="ORF">L873DRAFT_1791301</name>
</gene>
<keyword evidence="2" id="KW-1185">Reference proteome</keyword>